<keyword evidence="8 11" id="KW-1133">Transmembrane helix</keyword>
<dbReference type="CDD" id="cd00082">
    <property type="entry name" value="HisKA"/>
    <property type="match status" value="1"/>
</dbReference>
<keyword evidence="4" id="KW-0597">Phosphoprotein</keyword>
<dbReference type="EMBL" id="JAOTJC010000012">
    <property type="protein sequence ID" value="MCU7555483.1"/>
    <property type="molecule type" value="Genomic_DNA"/>
</dbReference>
<dbReference type="Pfam" id="PF00672">
    <property type="entry name" value="HAMP"/>
    <property type="match status" value="1"/>
</dbReference>
<evidence type="ECO:0000256" key="9">
    <source>
        <dbReference type="ARBA" id="ARBA00023012"/>
    </source>
</evidence>
<dbReference type="SMART" id="SM00388">
    <property type="entry name" value="HisKA"/>
    <property type="match status" value="1"/>
</dbReference>
<evidence type="ECO:0000256" key="1">
    <source>
        <dbReference type="ARBA" id="ARBA00000085"/>
    </source>
</evidence>
<evidence type="ECO:0000256" key="5">
    <source>
        <dbReference type="ARBA" id="ARBA00022679"/>
    </source>
</evidence>
<dbReference type="EC" id="2.7.13.3" evidence="3"/>
<dbReference type="PROSITE" id="PS50885">
    <property type="entry name" value="HAMP"/>
    <property type="match status" value="1"/>
</dbReference>
<protein>
    <recommendedName>
        <fullName evidence="3">histidine kinase</fullName>
        <ecNumber evidence="3">2.7.13.3</ecNumber>
    </recommendedName>
</protein>
<dbReference type="GO" id="GO:0016301">
    <property type="term" value="F:kinase activity"/>
    <property type="evidence" value="ECO:0007669"/>
    <property type="project" value="UniProtKB-KW"/>
</dbReference>
<feature type="domain" description="HAMP" evidence="13">
    <location>
        <begin position="184"/>
        <end position="238"/>
    </location>
</feature>
<dbReference type="InterPro" id="IPR036097">
    <property type="entry name" value="HisK_dim/P_sf"/>
</dbReference>
<sequence>MIAIGAFTRSSSFRVGAILTTLVVAAMLFIIYIWRITSGEILLREATAALNADHVAITTLSAHYSEDTIAGVIASTLGDATHPPLFAIADNAGRLITGNITHWPVSDTTPTQNTLADLQIHQPDQASRTVETLYEVSRLGDNRVLFVGRSVGELSTLQWIGSTFSWVVLGLLAAVGVLSFMVAVYVVNRINRMSHTAEKIIRTGDLQERMEIDSNWDDLSQLAVVFNGMLDKIEASVDNIKNVTDNIAHDLRTPLARLRGTLEHIDDDALREQATQEADNLLSMFNSLLRISDIETKRQRQGFTQIALHTVVGDVTELYQPLIEGEEMTFSVELDAVTMTGDPNLLFQAVANAIDNALKYAGKGHHINVSLRRRKGSIVLSINDDGPGLDASEFSNLERRFFRASSSRTTTGNGLGLSLVSAIITLHHGALWFVDDPLCNGSGLGVVFTFPEGRD</sequence>
<dbReference type="CDD" id="cd06225">
    <property type="entry name" value="HAMP"/>
    <property type="match status" value="1"/>
</dbReference>
<dbReference type="InterPro" id="IPR003594">
    <property type="entry name" value="HATPase_dom"/>
</dbReference>
<dbReference type="Gene3D" id="6.10.340.10">
    <property type="match status" value="1"/>
</dbReference>
<reference evidence="15" key="1">
    <citation type="submission" date="2023-07" db="EMBL/GenBank/DDBJ databases">
        <title>Study on multiphase classification of strain Alteromonas salexigens isolated from the Yellow Sea.</title>
        <authorList>
            <person name="Sun L."/>
        </authorList>
    </citation>
    <scope>NUCLEOTIDE SEQUENCE [LARGE SCALE GENOMIC DNA]</scope>
    <source>
        <strain evidence="15">ASW11-19</strain>
    </source>
</reference>
<evidence type="ECO:0000256" key="8">
    <source>
        <dbReference type="ARBA" id="ARBA00022989"/>
    </source>
</evidence>
<dbReference type="InterPro" id="IPR036890">
    <property type="entry name" value="HATPase_C_sf"/>
</dbReference>
<evidence type="ECO:0000259" key="13">
    <source>
        <dbReference type="PROSITE" id="PS50885"/>
    </source>
</evidence>
<evidence type="ECO:0000256" key="7">
    <source>
        <dbReference type="ARBA" id="ARBA00022777"/>
    </source>
</evidence>
<evidence type="ECO:0000313" key="15">
    <source>
        <dbReference type="Proteomes" id="UP001209257"/>
    </source>
</evidence>
<dbReference type="SMART" id="SM00387">
    <property type="entry name" value="HATPase_c"/>
    <property type="match status" value="1"/>
</dbReference>
<comment type="caution">
    <text evidence="14">The sequence shown here is derived from an EMBL/GenBank/DDBJ whole genome shotgun (WGS) entry which is preliminary data.</text>
</comment>
<dbReference type="SUPFAM" id="SSF55874">
    <property type="entry name" value="ATPase domain of HSP90 chaperone/DNA topoisomerase II/histidine kinase"/>
    <property type="match status" value="1"/>
</dbReference>
<dbReference type="PROSITE" id="PS50109">
    <property type="entry name" value="HIS_KIN"/>
    <property type="match status" value="1"/>
</dbReference>
<dbReference type="RefSeq" id="WP_262995198.1">
    <property type="nucleotide sequence ID" value="NZ_JAOTJC010000012.1"/>
</dbReference>
<evidence type="ECO:0000256" key="2">
    <source>
        <dbReference type="ARBA" id="ARBA00004370"/>
    </source>
</evidence>
<comment type="catalytic activity">
    <reaction evidence="1">
        <text>ATP + protein L-histidine = ADP + protein N-phospho-L-histidine.</text>
        <dbReference type="EC" id="2.7.13.3"/>
    </reaction>
</comment>
<dbReference type="InterPro" id="IPR005467">
    <property type="entry name" value="His_kinase_dom"/>
</dbReference>
<keyword evidence="7 14" id="KW-0418">Kinase</keyword>
<gene>
    <name evidence="14" type="ORF">OCL06_12880</name>
</gene>
<dbReference type="SMART" id="SM00304">
    <property type="entry name" value="HAMP"/>
    <property type="match status" value="1"/>
</dbReference>
<evidence type="ECO:0000259" key="12">
    <source>
        <dbReference type="PROSITE" id="PS50109"/>
    </source>
</evidence>
<keyword evidence="10 11" id="KW-0472">Membrane</keyword>
<dbReference type="PANTHER" id="PTHR45436:SF8">
    <property type="entry name" value="HISTIDINE KINASE"/>
    <property type="match status" value="1"/>
</dbReference>
<evidence type="ECO:0000256" key="3">
    <source>
        <dbReference type="ARBA" id="ARBA00012438"/>
    </source>
</evidence>
<dbReference type="InterPro" id="IPR003661">
    <property type="entry name" value="HisK_dim/P_dom"/>
</dbReference>
<name>A0ABT2VQ90_9ALTE</name>
<dbReference type="PANTHER" id="PTHR45436">
    <property type="entry name" value="SENSOR HISTIDINE KINASE YKOH"/>
    <property type="match status" value="1"/>
</dbReference>
<accession>A0ABT2VQ90</accession>
<evidence type="ECO:0000256" key="10">
    <source>
        <dbReference type="ARBA" id="ARBA00023136"/>
    </source>
</evidence>
<keyword evidence="15" id="KW-1185">Reference proteome</keyword>
<feature type="domain" description="Histidine kinase" evidence="12">
    <location>
        <begin position="246"/>
        <end position="454"/>
    </location>
</feature>
<dbReference type="PRINTS" id="PR00344">
    <property type="entry name" value="BCTRLSENSOR"/>
</dbReference>
<dbReference type="Proteomes" id="UP001209257">
    <property type="component" value="Unassembled WGS sequence"/>
</dbReference>
<dbReference type="SUPFAM" id="SSF47384">
    <property type="entry name" value="Homodimeric domain of signal transducing histidine kinase"/>
    <property type="match status" value="1"/>
</dbReference>
<feature type="transmembrane region" description="Helical" evidence="11">
    <location>
        <begin position="164"/>
        <end position="187"/>
    </location>
</feature>
<keyword evidence="9" id="KW-0902">Two-component regulatory system</keyword>
<proteinExistence type="predicted"/>
<dbReference type="Gene3D" id="1.10.287.130">
    <property type="match status" value="1"/>
</dbReference>
<dbReference type="Pfam" id="PF00512">
    <property type="entry name" value="HisKA"/>
    <property type="match status" value="1"/>
</dbReference>
<evidence type="ECO:0000256" key="11">
    <source>
        <dbReference type="SAM" id="Phobius"/>
    </source>
</evidence>
<evidence type="ECO:0000313" key="14">
    <source>
        <dbReference type="EMBL" id="MCU7555483.1"/>
    </source>
</evidence>
<dbReference type="InterPro" id="IPR050428">
    <property type="entry name" value="TCS_sensor_his_kinase"/>
</dbReference>
<dbReference type="InterPro" id="IPR003660">
    <property type="entry name" value="HAMP_dom"/>
</dbReference>
<evidence type="ECO:0000256" key="4">
    <source>
        <dbReference type="ARBA" id="ARBA00022553"/>
    </source>
</evidence>
<dbReference type="Gene3D" id="3.30.565.10">
    <property type="entry name" value="Histidine kinase-like ATPase, C-terminal domain"/>
    <property type="match status" value="1"/>
</dbReference>
<dbReference type="InterPro" id="IPR004358">
    <property type="entry name" value="Sig_transdc_His_kin-like_C"/>
</dbReference>
<feature type="transmembrane region" description="Helical" evidence="11">
    <location>
        <begin position="12"/>
        <end position="34"/>
    </location>
</feature>
<dbReference type="CDD" id="cd00075">
    <property type="entry name" value="HATPase"/>
    <property type="match status" value="1"/>
</dbReference>
<evidence type="ECO:0000256" key="6">
    <source>
        <dbReference type="ARBA" id="ARBA00022692"/>
    </source>
</evidence>
<keyword evidence="6 11" id="KW-0812">Transmembrane</keyword>
<comment type="subcellular location">
    <subcellularLocation>
        <location evidence="2">Membrane</location>
    </subcellularLocation>
</comment>
<organism evidence="14 15">
    <name type="scientific">Alteromonas salexigens</name>
    <dbReference type="NCBI Taxonomy" id="2982530"/>
    <lineage>
        <taxon>Bacteria</taxon>
        <taxon>Pseudomonadati</taxon>
        <taxon>Pseudomonadota</taxon>
        <taxon>Gammaproteobacteria</taxon>
        <taxon>Alteromonadales</taxon>
        <taxon>Alteromonadaceae</taxon>
        <taxon>Alteromonas/Salinimonas group</taxon>
        <taxon>Alteromonas</taxon>
    </lineage>
</organism>
<keyword evidence="5" id="KW-0808">Transferase</keyword>
<dbReference type="Pfam" id="PF02518">
    <property type="entry name" value="HATPase_c"/>
    <property type="match status" value="1"/>
</dbReference>